<sequence>MFNFDPIITNTQLSLLYLFAAAIFGLLLKLYHQAILGRLSRKKGQFEDIYAFEKACTDAPHAAQRSLRDLVEINGAGTWPPTTVYGDAWPKVLQPFHNIYQAMAPALSTAELSGNDVENFQRCLDFRAQMRTLYNDQVSMEEVKALLDAAEHDGSVLSRAAWNGFFACIAMSRHSFRWGTIPVVKLAQQERVIEFPACLDLAWSYLKRRYGATSQGGNIASNYLCNFDERGQIAYPINLGMDELIQSAEYNFGHVFHHMEKEALPIYHMVTKAIQQYSNGDRAGTLQSLKEINMKLRIPLKVYYETIHESKVSRKVWLRYAQGFQGWAAGDIDPVTGEYTEYDGISGNQALLPQIIDTFLGLDRFLDEKSTQRYVPHLQRRFRETIAEHSFRKEAKRNGDDDIENEMDNIAKQMRIFRTAHQVRIKPYLSAPAPERMLMTAGSSVLESGDIQDSASVIAHLDKMLSDRLLATK</sequence>
<keyword evidence="5" id="KW-0560">Oxidoreductase</keyword>
<dbReference type="PANTHER" id="PTHR28657:SF11">
    <property type="entry name" value="INDOLEAMINE 2,3-DIOXYGENASE"/>
    <property type="match status" value="1"/>
</dbReference>
<accession>A0A8A3PBK9</accession>
<dbReference type="GO" id="GO:0019441">
    <property type="term" value="P:L-tryptophan catabolic process to kynurenine"/>
    <property type="evidence" value="ECO:0007669"/>
    <property type="project" value="UniProtKB-UniRule"/>
</dbReference>
<proteinExistence type="inferred from homology"/>
<evidence type="ECO:0000256" key="3">
    <source>
        <dbReference type="ARBA" id="ARBA00023004"/>
    </source>
</evidence>
<dbReference type="InterPro" id="IPR000898">
    <property type="entry name" value="Indolamine_dOase"/>
</dbReference>
<dbReference type="Proteomes" id="UP000672032">
    <property type="component" value="Chromosome 3"/>
</dbReference>
<keyword evidence="6" id="KW-0812">Transmembrane</keyword>
<dbReference type="GO" id="GO:0033754">
    <property type="term" value="F:indoleamine 2,3-dioxygenase activity"/>
    <property type="evidence" value="ECO:0007669"/>
    <property type="project" value="UniProtKB-EC"/>
</dbReference>
<dbReference type="EMBL" id="CP063407">
    <property type="protein sequence ID" value="QSZ32491.1"/>
    <property type="molecule type" value="Genomic_DNA"/>
</dbReference>
<dbReference type="EC" id="1.13.11.52" evidence="5"/>
<protein>
    <recommendedName>
        <fullName evidence="5">Indoleamine 2,3-dioxygenase</fullName>
        <ecNumber evidence="5">1.13.11.52</ecNumber>
    </recommendedName>
</protein>
<evidence type="ECO:0000256" key="1">
    <source>
        <dbReference type="ARBA" id="ARBA00007119"/>
    </source>
</evidence>
<evidence type="ECO:0000313" key="7">
    <source>
        <dbReference type="EMBL" id="QSZ32491.1"/>
    </source>
</evidence>
<evidence type="ECO:0000313" key="8">
    <source>
        <dbReference type="Proteomes" id="UP000672032"/>
    </source>
</evidence>
<comment type="function">
    <text evidence="5">Produces N-formyl-kynurenine through the oxidation of tryptophan.</text>
</comment>
<evidence type="ECO:0000256" key="2">
    <source>
        <dbReference type="ARBA" id="ARBA00022723"/>
    </source>
</evidence>
<dbReference type="Gene3D" id="1.20.58.480">
    <property type="match status" value="1"/>
</dbReference>
<comment type="similarity">
    <text evidence="1 5">Belongs to the indoleamine 2,3-dioxygenase family.</text>
</comment>
<feature type="transmembrane region" description="Helical" evidence="6">
    <location>
        <begin position="12"/>
        <end position="31"/>
    </location>
</feature>
<dbReference type="GO" id="GO:0005737">
    <property type="term" value="C:cytoplasm"/>
    <property type="evidence" value="ECO:0007669"/>
    <property type="project" value="TreeGrafter"/>
</dbReference>
<reference evidence="7" key="1">
    <citation type="submission" date="2020-10" db="EMBL/GenBank/DDBJ databases">
        <title>Genome Sequence of Monilinia vaccinii-corymbosi Sheds Light on Mummy Berry Disease Infection of Blueberry and Mating Type.</title>
        <authorList>
            <person name="Yow A.G."/>
            <person name="Zhang Y."/>
            <person name="Bansal K."/>
            <person name="Eacker S.M."/>
            <person name="Sullivan S."/>
            <person name="Liachko I."/>
            <person name="Cubeta M.A."/>
            <person name="Rollins J.A."/>
            <person name="Ashrafi H."/>
        </authorList>
    </citation>
    <scope>NUCLEOTIDE SEQUENCE</scope>
    <source>
        <strain evidence="7">RL-1</strain>
    </source>
</reference>
<evidence type="ECO:0000256" key="5">
    <source>
        <dbReference type="RuleBase" id="RU369119"/>
    </source>
</evidence>
<organism evidence="7 8">
    <name type="scientific">Monilinia vaccinii-corymbosi</name>
    <dbReference type="NCBI Taxonomy" id="61207"/>
    <lineage>
        <taxon>Eukaryota</taxon>
        <taxon>Fungi</taxon>
        <taxon>Dikarya</taxon>
        <taxon>Ascomycota</taxon>
        <taxon>Pezizomycotina</taxon>
        <taxon>Leotiomycetes</taxon>
        <taxon>Helotiales</taxon>
        <taxon>Sclerotiniaceae</taxon>
        <taxon>Monilinia</taxon>
    </lineage>
</organism>
<keyword evidence="6" id="KW-1133">Transmembrane helix</keyword>
<dbReference type="OrthoDB" id="4662583at2759"/>
<dbReference type="AlphaFoldDB" id="A0A8A3PBK9"/>
<dbReference type="GO" id="GO:0046872">
    <property type="term" value="F:metal ion binding"/>
    <property type="evidence" value="ECO:0007669"/>
    <property type="project" value="UniProtKB-UniRule"/>
</dbReference>
<dbReference type="GO" id="GO:0020037">
    <property type="term" value="F:heme binding"/>
    <property type="evidence" value="ECO:0007669"/>
    <property type="project" value="UniProtKB-UniRule"/>
</dbReference>
<keyword evidence="2 4" id="KW-0479">Metal-binding</keyword>
<dbReference type="InterPro" id="IPR037217">
    <property type="entry name" value="Trp/Indoleamine_2_3_dOase-like"/>
</dbReference>
<keyword evidence="4 5" id="KW-0349">Heme</keyword>
<keyword evidence="6" id="KW-0472">Membrane</keyword>
<keyword evidence="3 4" id="KW-0408">Iron</keyword>
<comment type="catalytic activity">
    <reaction evidence="5">
        <text>L-tryptophan + O2 = N-formyl-L-kynurenine</text>
        <dbReference type="Rhea" id="RHEA:24536"/>
        <dbReference type="ChEBI" id="CHEBI:15379"/>
        <dbReference type="ChEBI" id="CHEBI:57912"/>
        <dbReference type="ChEBI" id="CHEBI:58629"/>
    </reaction>
</comment>
<evidence type="ECO:0000256" key="4">
    <source>
        <dbReference type="PIRSR" id="PIRSR600898-1"/>
    </source>
</evidence>
<keyword evidence="8" id="KW-1185">Reference proteome</keyword>
<keyword evidence="5" id="KW-0223">Dioxygenase</keyword>
<dbReference type="SUPFAM" id="SSF140959">
    <property type="entry name" value="Indolic compounds 2,3-dioxygenase-like"/>
    <property type="match status" value="1"/>
</dbReference>
<gene>
    <name evidence="7" type="ORF">DSL72_002069</name>
</gene>
<name>A0A8A3PBK9_9HELO</name>
<evidence type="ECO:0000256" key="6">
    <source>
        <dbReference type="SAM" id="Phobius"/>
    </source>
</evidence>
<dbReference type="PANTHER" id="PTHR28657">
    <property type="entry name" value="INDOLEAMINE 2,3-DIOXYGENASE"/>
    <property type="match status" value="1"/>
</dbReference>
<feature type="binding site" description="proximal binding residue" evidence="4">
    <location>
        <position position="421"/>
    </location>
    <ligand>
        <name>heme b</name>
        <dbReference type="ChEBI" id="CHEBI:60344"/>
    </ligand>
    <ligandPart>
        <name>Fe</name>
        <dbReference type="ChEBI" id="CHEBI:18248"/>
    </ligandPart>
</feature>
<dbReference type="Pfam" id="PF01231">
    <property type="entry name" value="IDO"/>
    <property type="match status" value="1"/>
</dbReference>
<dbReference type="GO" id="GO:0034354">
    <property type="term" value="P:'de novo' NAD+ biosynthetic process from L-tryptophan"/>
    <property type="evidence" value="ECO:0007669"/>
    <property type="project" value="TreeGrafter"/>
</dbReference>